<dbReference type="EMBL" id="BSXW01000199">
    <property type="protein sequence ID" value="GMF14433.1"/>
    <property type="molecule type" value="Genomic_DNA"/>
</dbReference>
<reference evidence="1" key="1">
    <citation type="submission" date="2023-04" db="EMBL/GenBank/DDBJ databases">
        <title>Phytophthora lilii NBRC 32176.</title>
        <authorList>
            <person name="Ichikawa N."/>
            <person name="Sato H."/>
            <person name="Tonouchi N."/>
        </authorList>
    </citation>
    <scope>NUCLEOTIDE SEQUENCE</scope>
    <source>
        <strain evidence="1">NBRC 32176</strain>
    </source>
</reference>
<dbReference type="AlphaFoldDB" id="A0A9W6TJF0"/>
<organism evidence="1 2">
    <name type="scientific">Phytophthora lilii</name>
    <dbReference type="NCBI Taxonomy" id="2077276"/>
    <lineage>
        <taxon>Eukaryota</taxon>
        <taxon>Sar</taxon>
        <taxon>Stramenopiles</taxon>
        <taxon>Oomycota</taxon>
        <taxon>Peronosporomycetes</taxon>
        <taxon>Peronosporales</taxon>
        <taxon>Peronosporaceae</taxon>
        <taxon>Phytophthora</taxon>
    </lineage>
</organism>
<dbReference type="Proteomes" id="UP001165083">
    <property type="component" value="Unassembled WGS sequence"/>
</dbReference>
<keyword evidence="2" id="KW-1185">Reference proteome</keyword>
<protein>
    <submittedName>
        <fullName evidence="1">Unnamed protein product</fullName>
    </submittedName>
</protein>
<evidence type="ECO:0000313" key="2">
    <source>
        <dbReference type="Proteomes" id="UP001165083"/>
    </source>
</evidence>
<name>A0A9W6TJF0_9STRA</name>
<proteinExistence type="predicted"/>
<sequence>MDKSLLLRLLLADGLETADEWGATLDDAGEGREDAAEEEDAESDGGELLAAIDEVVPYLPDYSAACSKLKALLLFLEGAYSGQVDRLVQGWLQRTPPLSVPFRRWVLRDWLKCSHLLEADDVALQRWKHALLVAATNETVRPLKQTLLKCLGEVDETLTRRGESGNELLTRSLEVSQSILTVDELLDFCWMHAEELATCSLLCAAKLHALAIQTQRSAMKLAEDDGVLVRVRWSLMLKPMLFKPLLQHTVALKTLSGKITMSPLWSSDELCDLVELIDLASRESILAEMTATRVELKRAFASGAQHLHGMTVKTKERPIAEAGAMKYAGGLSTKEKKQLVAELGRDLAKAPSHLFPHVFMFFSCVLRTATSEDSDLLVEALRILFALFNHRSHDPNSALDILGLLLRGSLAAKPVWLANSALYLDTTELLSEAATMQTEPTAKWAAKMALQQLLFECDVRLLAVHQSTLSRLLPQHLERLISLRLGR</sequence>
<comment type="caution">
    <text evidence="1">The sequence shown here is derived from an EMBL/GenBank/DDBJ whole genome shotgun (WGS) entry which is preliminary data.</text>
</comment>
<dbReference type="OrthoDB" id="101421at2759"/>
<gene>
    <name evidence="1" type="ORF">Plil01_000474800</name>
</gene>
<evidence type="ECO:0000313" key="1">
    <source>
        <dbReference type="EMBL" id="GMF14433.1"/>
    </source>
</evidence>
<accession>A0A9W6TJF0</accession>